<sequence>MSSDATQIYGTYKTHGTHESGWVTISTDEYESMVRTIEVLSDKDLMEQIEEGKCDNVKIMDFEELAKELGI</sequence>
<protein>
    <submittedName>
        <fullName evidence="1">Uncharacterized protein</fullName>
    </submittedName>
</protein>
<dbReference type="Proteomes" id="UP000248329">
    <property type="component" value="Unassembled WGS sequence"/>
</dbReference>
<name>A0AC61L5P0_9EURY</name>
<evidence type="ECO:0000313" key="1">
    <source>
        <dbReference type="EMBL" id="PXF61575.1"/>
    </source>
</evidence>
<dbReference type="EMBL" id="PQXF01000004">
    <property type="protein sequence ID" value="PXF61575.1"/>
    <property type="molecule type" value="Genomic_DNA"/>
</dbReference>
<proteinExistence type="predicted"/>
<comment type="caution">
    <text evidence="1">The sequence shown here is derived from an EMBL/GenBank/DDBJ whole genome shotgun (WGS) entry which is preliminary data.</text>
</comment>
<organism evidence="1 2">
    <name type="scientific">Candidatus Methanogaster sp</name>
    <dbReference type="NCBI Taxonomy" id="3386292"/>
    <lineage>
        <taxon>Archaea</taxon>
        <taxon>Methanobacteriati</taxon>
        <taxon>Methanobacteriota</taxon>
        <taxon>Stenosarchaea group</taxon>
        <taxon>Methanomicrobia</taxon>
        <taxon>Methanosarcinales</taxon>
        <taxon>ANME-2 cluster</taxon>
        <taxon>Candidatus Methanogasteraceae</taxon>
        <taxon>Candidatus Methanogaster</taxon>
    </lineage>
</organism>
<accession>A0AC61L5P0</accession>
<gene>
    <name evidence="1" type="ORF">C4B59_03220</name>
</gene>
<evidence type="ECO:0000313" key="2">
    <source>
        <dbReference type="Proteomes" id="UP000248329"/>
    </source>
</evidence>
<reference evidence="1" key="1">
    <citation type="submission" date="2018-01" db="EMBL/GenBank/DDBJ databases">
        <authorList>
            <person name="Krukenberg V."/>
        </authorList>
    </citation>
    <scope>NUCLEOTIDE SEQUENCE</scope>
    <source>
        <strain evidence="1">E20ANME2</strain>
    </source>
</reference>